<protein>
    <recommendedName>
        <fullName evidence="2">Protein TsetseEP domain-containing protein</fullName>
    </recommendedName>
</protein>
<accession>B3MTF4</accession>
<dbReference type="FunCoup" id="B3MTF4">
    <property type="interactions" value="56"/>
</dbReference>
<dbReference type="HOGENOM" id="CLU_107310_1_0_1"/>
<dbReference type="InParanoid" id="B3MTF4"/>
<dbReference type="InterPro" id="IPR007931">
    <property type="entry name" value="TsetseEP"/>
</dbReference>
<evidence type="ECO:0000313" key="4">
    <source>
        <dbReference type="Proteomes" id="UP000007801"/>
    </source>
</evidence>
<name>B3MTF4_DROAN</name>
<reference evidence="3 4" key="1">
    <citation type="journal article" date="2007" name="Nature">
        <title>Evolution of genes and genomes on the Drosophila phylogeny.</title>
        <authorList>
            <consortium name="Drosophila 12 Genomes Consortium"/>
            <person name="Clark A.G."/>
            <person name="Eisen M.B."/>
            <person name="Smith D.R."/>
            <person name="Bergman C.M."/>
            <person name="Oliver B."/>
            <person name="Markow T.A."/>
            <person name="Kaufman T.C."/>
            <person name="Kellis M."/>
            <person name="Gelbart W."/>
            <person name="Iyer V.N."/>
            <person name="Pollard D.A."/>
            <person name="Sackton T.B."/>
            <person name="Larracuente A.M."/>
            <person name="Singh N.D."/>
            <person name="Abad J.P."/>
            <person name="Abt D.N."/>
            <person name="Adryan B."/>
            <person name="Aguade M."/>
            <person name="Akashi H."/>
            <person name="Anderson W.W."/>
            <person name="Aquadro C.F."/>
            <person name="Ardell D.H."/>
            <person name="Arguello R."/>
            <person name="Artieri C.G."/>
            <person name="Barbash D.A."/>
            <person name="Barker D."/>
            <person name="Barsanti P."/>
            <person name="Batterham P."/>
            <person name="Batzoglou S."/>
            <person name="Begun D."/>
            <person name="Bhutkar A."/>
            <person name="Blanco E."/>
            <person name="Bosak S.A."/>
            <person name="Bradley R.K."/>
            <person name="Brand A.D."/>
            <person name="Brent M.R."/>
            <person name="Brooks A.N."/>
            <person name="Brown R.H."/>
            <person name="Butlin R.K."/>
            <person name="Caggese C."/>
            <person name="Calvi B.R."/>
            <person name="Bernardo de Carvalho A."/>
            <person name="Caspi A."/>
            <person name="Castrezana S."/>
            <person name="Celniker S.E."/>
            <person name="Chang J.L."/>
            <person name="Chapple C."/>
            <person name="Chatterji S."/>
            <person name="Chinwalla A."/>
            <person name="Civetta A."/>
            <person name="Clifton S.W."/>
            <person name="Comeron J.M."/>
            <person name="Costello J.C."/>
            <person name="Coyne J.A."/>
            <person name="Daub J."/>
            <person name="David R.G."/>
            <person name="Delcher A.L."/>
            <person name="Delehaunty K."/>
            <person name="Do C.B."/>
            <person name="Ebling H."/>
            <person name="Edwards K."/>
            <person name="Eickbush T."/>
            <person name="Evans J.D."/>
            <person name="Filipski A."/>
            <person name="Findeiss S."/>
            <person name="Freyhult E."/>
            <person name="Fulton L."/>
            <person name="Fulton R."/>
            <person name="Garcia A.C."/>
            <person name="Gardiner A."/>
            <person name="Garfield D.A."/>
            <person name="Garvin B.E."/>
            <person name="Gibson G."/>
            <person name="Gilbert D."/>
            <person name="Gnerre S."/>
            <person name="Godfrey J."/>
            <person name="Good R."/>
            <person name="Gotea V."/>
            <person name="Gravely B."/>
            <person name="Greenberg A.J."/>
            <person name="Griffiths-Jones S."/>
            <person name="Gross S."/>
            <person name="Guigo R."/>
            <person name="Gustafson E.A."/>
            <person name="Haerty W."/>
            <person name="Hahn M.W."/>
            <person name="Halligan D.L."/>
            <person name="Halpern A.L."/>
            <person name="Halter G.M."/>
            <person name="Han M.V."/>
            <person name="Heger A."/>
            <person name="Hillier L."/>
            <person name="Hinrichs A.S."/>
            <person name="Holmes I."/>
            <person name="Hoskins R.A."/>
            <person name="Hubisz M.J."/>
            <person name="Hultmark D."/>
            <person name="Huntley M.A."/>
            <person name="Jaffe D.B."/>
            <person name="Jagadeeshan S."/>
            <person name="Jeck W.R."/>
            <person name="Johnson J."/>
            <person name="Jones C.D."/>
            <person name="Jordan W.C."/>
            <person name="Karpen G.H."/>
            <person name="Kataoka E."/>
            <person name="Keightley P.D."/>
            <person name="Kheradpour P."/>
            <person name="Kirkness E.F."/>
            <person name="Koerich L.B."/>
            <person name="Kristiansen K."/>
            <person name="Kudrna D."/>
            <person name="Kulathinal R.J."/>
            <person name="Kumar S."/>
            <person name="Kwok R."/>
            <person name="Lander E."/>
            <person name="Langley C.H."/>
            <person name="Lapoint R."/>
            <person name="Lazzaro B.P."/>
            <person name="Lee S.J."/>
            <person name="Levesque L."/>
            <person name="Li R."/>
            <person name="Lin C.F."/>
            <person name="Lin M.F."/>
            <person name="Lindblad-Toh K."/>
            <person name="Llopart A."/>
            <person name="Long M."/>
            <person name="Low L."/>
            <person name="Lozovsky E."/>
            <person name="Lu J."/>
            <person name="Luo M."/>
            <person name="Machado C.A."/>
            <person name="Makalowski W."/>
            <person name="Marzo M."/>
            <person name="Matsuda M."/>
            <person name="Matzkin L."/>
            <person name="McAllister B."/>
            <person name="McBride C.S."/>
            <person name="McKernan B."/>
            <person name="McKernan K."/>
            <person name="Mendez-Lago M."/>
            <person name="Minx P."/>
            <person name="Mollenhauer M.U."/>
            <person name="Montooth K."/>
            <person name="Mount S.M."/>
            <person name="Mu X."/>
            <person name="Myers E."/>
            <person name="Negre B."/>
            <person name="Newfeld S."/>
            <person name="Nielsen R."/>
            <person name="Noor M.A."/>
            <person name="O'Grady P."/>
            <person name="Pachter L."/>
            <person name="Papaceit M."/>
            <person name="Parisi M.J."/>
            <person name="Parisi M."/>
            <person name="Parts L."/>
            <person name="Pedersen J.S."/>
            <person name="Pesole G."/>
            <person name="Phillippy A.M."/>
            <person name="Ponting C.P."/>
            <person name="Pop M."/>
            <person name="Porcelli D."/>
            <person name="Powell J.R."/>
            <person name="Prohaska S."/>
            <person name="Pruitt K."/>
            <person name="Puig M."/>
            <person name="Quesneville H."/>
            <person name="Ram K.R."/>
            <person name="Rand D."/>
            <person name="Rasmussen M.D."/>
            <person name="Reed L.K."/>
            <person name="Reenan R."/>
            <person name="Reily A."/>
            <person name="Remington K.A."/>
            <person name="Rieger T.T."/>
            <person name="Ritchie M.G."/>
            <person name="Robin C."/>
            <person name="Rogers Y.H."/>
            <person name="Rohde C."/>
            <person name="Rozas J."/>
            <person name="Rubenfield M.J."/>
            <person name="Ruiz A."/>
            <person name="Russo S."/>
            <person name="Salzberg S.L."/>
            <person name="Sanchez-Gracia A."/>
            <person name="Saranga D.J."/>
            <person name="Sato H."/>
            <person name="Schaeffer S.W."/>
            <person name="Schatz M.C."/>
            <person name="Schlenke T."/>
            <person name="Schwartz R."/>
            <person name="Segarra C."/>
            <person name="Singh R.S."/>
            <person name="Sirot L."/>
            <person name="Sirota M."/>
            <person name="Sisneros N.B."/>
            <person name="Smith C.D."/>
            <person name="Smith T.F."/>
            <person name="Spieth J."/>
            <person name="Stage D.E."/>
            <person name="Stark A."/>
            <person name="Stephan W."/>
            <person name="Strausberg R.L."/>
            <person name="Strempel S."/>
            <person name="Sturgill D."/>
            <person name="Sutton G."/>
            <person name="Sutton G.G."/>
            <person name="Tao W."/>
            <person name="Teichmann S."/>
            <person name="Tobari Y.N."/>
            <person name="Tomimura Y."/>
            <person name="Tsolas J.M."/>
            <person name="Valente V.L."/>
            <person name="Venter E."/>
            <person name="Venter J.C."/>
            <person name="Vicario S."/>
            <person name="Vieira F.G."/>
            <person name="Vilella A.J."/>
            <person name="Villasante A."/>
            <person name="Walenz B."/>
            <person name="Wang J."/>
            <person name="Wasserman M."/>
            <person name="Watts T."/>
            <person name="Wilson D."/>
            <person name="Wilson R.K."/>
            <person name="Wing R.A."/>
            <person name="Wolfner M.F."/>
            <person name="Wong A."/>
            <person name="Wong G.K."/>
            <person name="Wu C.I."/>
            <person name="Wu G."/>
            <person name="Yamamoto D."/>
            <person name="Yang H.P."/>
            <person name="Yang S.P."/>
            <person name="Yorke J.A."/>
            <person name="Yoshida K."/>
            <person name="Zdobnov E."/>
            <person name="Zhang P."/>
            <person name="Zhang Y."/>
            <person name="Zimin A.V."/>
            <person name="Baldwin J."/>
            <person name="Abdouelleil A."/>
            <person name="Abdulkadir J."/>
            <person name="Abebe A."/>
            <person name="Abera B."/>
            <person name="Abreu J."/>
            <person name="Acer S.C."/>
            <person name="Aftuck L."/>
            <person name="Alexander A."/>
            <person name="An P."/>
            <person name="Anderson E."/>
            <person name="Anderson S."/>
            <person name="Arachi H."/>
            <person name="Azer M."/>
            <person name="Bachantsang P."/>
            <person name="Barry A."/>
            <person name="Bayul T."/>
            <person name="Berlin A."/>
            <person name="Bessette D."/>
            <person name="Bloom T."/>
            <person name="Blye J."/>
            <person name="Boguslavskiy L."/>
            <person name="Bonnet C."/>
            <person name="Boukhgalter B."/>
            <person name="Bourzgui I."/>
            <person name="Brown A."/>
            <person name="Cahill P."/>
            <person name="Channer S."/>
            <person name="Cheshatsang Y."/>
            <person name="Chuda L."/>
            <person name="Citroen M."/>
            <person name="Collymore A."/>
            <person name="Cooke P."/>
            <person name="Costello M."/>
            <person name="D'Aco K."/>
            <person name="Daza R."/>
            <person name="De Haan G."/>
            <person name="DeGray S."/>
            <person name="DeMaso C."/>
            <person name="Dhargay N."/>
            <person name="Dooley K."/>
            <person name="Dooley E."/>
            <person name="Doricent M."/>
            <person name="Dorje P."/>
            <person name="Dorjee K."/>
            <person name="Dupes A."/>
            <person name="Elong R."/>
            <person name="Falk J."/>
            <person name="Farina A."/>
            <person name="Faro S."/>
            <person name="Ferguson D."/>
            <person name="Fisher S."/>
            <person name="Foley C.D."/>
            <person name="Franke A."/>
            <person name="Friedrich D."/>
            <person name="Gadbois L."/>
            <person name="Gearin G."/>
            <person name="Gearin C.R."/>
            <person name="Giannoukos G."/>
            <person name="Goode T."/>
            <person name="Graham J."/>
            <person name="Grandbois E."/>
            <person name="Grewal S."/>
            <person name="Gyaltsen K."/>
            <person name="Hafez N."/>
            <person name="Hagos B."/>
            <person name="Hall J."/>
            <person name="Henson C."/>
            <person name="Hollinger A."/>
            <person name="Honan T."/>
            <person name="Huard M.D."/>
            <person name="Hughes L."/>
            <person name="Hurhula B."/>
            <person name="Husby M.E."/>
            <person name="Kamat A."/>
            <person name="Kanga B."/>
            <person name="Kashin S."/>
            <person name="Khazanovich D."/>
            <person name="Kisner P."/>
            <person name="Lance K."/>
            <person name="Lara M."/>
            <person name="Lee W."/>
            <person name="Lennon N."/>
            <person name="Letendre F."/>
            <person name="LeVine R."/>
            <person name="Lipovsky A."/>
            <person name="Liu X."/>
            <person name="Liu J."/>
            <person name="Liu S."/>
            <person name="Lokyitsang T."/>
            <person name="Lokyitsang Y."/>
            <person name="Lubonja R."/>
            <person name="Lui A."/>
            <person name="MacDonald P."/>
            <person name="Magnisalis V."/>
            <person name="Maru K."/>
            <person name="Matthews C."/>
            <person name="McCusker W."/>
            <person name="McDonough S."/>
            <person name="Mehta T."/>
            <person name="Meldrim J."/>
            <person name="Meneus L."/>
            <person name="Mihai O."/>
            <person name="Mihalev A."/>
            <person name="Mihova T."/>
            <person name="Mittelman R."/>
            <person name="Mlenga V."/>
            <person name="Montmayeur A."/>
            <person name="Mulrain L."/>
            <person name="Navidi A."/>
            <person name="Naylor J."/>
            <person name="Negash T."/>
            <person name="Nguyen T."/>
            <person name="Nguyen N."/>
            <person name="Nicol R."/>
            <person name="Norbu C."/>
            <person name="Norbu N."/>
            <person name="Novod N."/>
            <person name="O'Neill B."/>
            <person name="Osman S."/>
            <person name="Markiewicz E."/>
            <person name="Oyono O.L."/>
            <person name="Patti C."/>
            <person name="Phunkhang P."/>
            <person name="Pierre F."/>
            <person name="Priest M."/>
            <person name="Raghuraman S."/>
            <person name="Rege F."/>
            <person name="Reyes R."/>
            <person name="Rise C."/>
            <person name="Rogov P."/>
            <person name="Ross K."/>
            <person name="Ryan E."/>
            <person name="Settipalli S."/>
            <person name="Shea T."/>
            <person name="Sherpa N."/>
            <person name="Shi L."/>
            <person name="Shih D."/>
            <person name="Sparrow T."/>
            <person name="Spaulding J."/>
            <person name="Stalker J."/>
            <person name="Stange-Thomann N."/>
            <person name="Stavropoulos S."/>
            <person name="Stone C."/>
            <person name="Strader C."/>
            <person name="Tesfaye S."/>
            <person name="Thomson T."/>
            <person name="Thoulutsang Y."/>
            <person name="Thoulutsang D."/>
            <person name="Topham K."/>
            <person name="Topping I."/>
            <person name="Tsamla T."/>
            <person name="Vassiliev H."/>
            <person name="Vo A."/>
            <person name="Wangchuk T."/>
            <person name="Wangdi T."/>
            <person name="Weiand M."/>
            <person name="Wilkinson J."/>
            <person name="Wilson A."/>
            <person name="Yadav S."/>
            <person name="Young G."/>
            <person name="Yu Q."/>
            <person name="Zembek L."/>
            <person name="Zhong D."/>
            <person name="Zimmer A."/>
            <person name="Zwirko Z."/>
            <person name="Jaffe D.B."/>
            <person name="Alvarez P."/>
            <person name="Brockman W."/>
            <person name="Butler J."/>
            <person name="Chin C."/>
            <person name="Gnerre S."/>
            <person name="Grabherr M."/>
            <person name="Kleber M."/>
            <person name="Mauceli E."/>
            <person name="MacCallum I."/>
        </authorList>
    </citation>
    <scope>NUCLEOTIDE SEQUENCE [LARGE SCALE GENOMIC DNA]</scope>
    <source>
        <strain evidence="4">Tucson 14024-0371.13</strain>
    </source>
</reference>
<keyword evidence="1" id="KW-0812">Transmembrane</keyword>
<evidence type="ECO:0000256" key="1">
    <source>
        <dbReference type="SAM" id="Phobius"/>
    </source>
</evidence>
<dbReference type="GeneID" id="6505532"/>
<dbReference type="EMBL" id="CH902623">
    <property type="protein sequence ID" value="EDV30544.2"/>
    <property type="molecule type" value="Genomic_DNA"/>
</dbReference>
<gene>
    <name evidence="3" type="primary">Dana\GF22880</name>
    <name evidence="3" type="synonym">dana_GLEANR_7425</name>
    <name evidence="3" type="ORF">GF22880</name>
</gene>
<dbReference type="Proteomes" id="UP000007801">
    <property type="component" value="Unassembled WGS sequence"/>
</dbReference>
<dbReference type="OrthoDB" id="8054395at2759"/>
<dbReference type="KEGG" id="dan:6505532"/>
<feature type="transmembrane region" description="Helical" evidence="1">
    <location>
        <begin position="23"/>
        <end position="42"/>
    </location>
</feature>
<keyword evidence="1" id="KW-1133">Transmembrane helix</keyword>
<dbReference type="Pfam" id="PF05267">
    <property type="entry name" value="DUF725"/>
    <property type="match status" value="1"/>
</dbReference>
<evidence type="ECO:0000313" key="3">
    <source>
        <dbReference type="EMBL" id="EDV30544.2"/>
    </source>
</evidence>
<feature type="domain" description="Protein TsetseEP" evidence="2">
    <location>
        <begin position="74"/>
        <end position="191"/>
    </location>
</feature>
<evidence type="ECO:0000259" key="2">
    <source>
        <dbReference type="Pfam" id="PF05267"/>
    </source>
</evidence>
<organism evidence="3 4">
    <name type="scientific">Drosophila ananassae</name>
    <name type="common">Fruit fly</name>
    <dbReference type="NCBI Taxonomy" id="7217"/>
    <lineage>
        <taxon>Eukaryota</taxon>
        <taxon>Metazoa</taxon>
        <taxon>Ecdysozoa</taxon>
        <taxon>Arthropoda</taxon>
        <taxon>Hexapoda</taxon>
        <taxon>Insecta</taxon>
        <taxon>Pterygota</taxon>
        <taxon>Neoptera</taxon>
        <taxon>Endopterygota</taxon>
        <taxon>Diptera</taxon>
        <taxon>Brachycera</taxon>
        <taxon>Muscomorpha</taxon>
        <taxon>Ephydroidea</taxon>
        <taxon>Drosophilidae</taxon>
        <taxon>Drosophila</taxon>
        <taxon>Sophophora</taxon>
    </lineage>
</organism>
<keyword evidence="4" id="KW-1185">Reference proteome</keyword>
<sequence>MWTSALLARLASCESEKLKYSTMWFKALTLFLVAVVAVRGGVAPPAFHITMETSLADVLLNSPAFRNAETFNAGCVEYYIPELKVHADKYDADMKVCTDEYSKGKAGIDATYTLSRNQLFDSLRGSCSTLLGCDSQTTNSDAFTCLTKTCPSEIKIINSIADNSTDLNQEVTEKFKAIDVTFLNCQVVAQRIYKTNHGQCLEDFNGCLDDPNWDFPASTALY</sequence>
<keyword evidence="1" id="KW-0472">Membrane</keyword>
<proteinExistence type="predicted"/>
<dbReference type="AlphaFoldDB" id="B3MTF4"/>